<dbReference type="EMBL" id="VSRR010060229">
    <property type="protein sequence ID" value="MPC82603.1"/>
    <property type="molecule type" value="Genomic_DNA"/>
</dbReference>
<evidence type="ECO:0000313" key="1">
    <source>
        <dbReference type="EMBL" id="MPC82603.1"/>
    </source>
</evidence>
<protein>
    <submittedName>
        <fullName evidence="1">Uncharacterized protein</fullName>
    </submittedName>
</protein>
<proteinExistence type="predicted"/>
<accession>A0A5B7IJX4</accession>
<dbReference type="Proteomes" id="UP000324222">
    <property type="component" value="Unassembled WGS sequence"/>
</dbReference>
<name>A0A5B7IJX4_PORTR</name>
<gene>
    <name evidence="1" type="ORF">E2C01_077278</name>
</gene>
<sequence length="87" mass="9993">MQWNHACFGVRRVSKRTYPRSECSGTSQVSLAEVTSPRIDSVYRPVYCLLIGTRQVPRGLNHTCYHLDRRTRDRSGGLVAHGVWYAR</sequence>
<evidence type="ECO:0000313" key="2">
    <source>
        <dbReference type="Proteomes" id="UP000324222"/>
    </source>
</evidence>
<organism evidence="1 2">
    <name type="scientific">Portunus trituberculatus</name>
    <name type="common">Swimming crab</name>
    <name type="synonym">Neptunus trituberculatus</name>
    <dbReference type="NCBI Taxonomy" id="210409"/>
    <lineage>
        <taxon>Eukaryota</taxon>
        <taxon>Metazoa</taxon>
        <taxon>Ecdysozoa</taxon>
        <taxon>Arthropoda</taxon>
        <taxon>Crustacea</taxon>
        <taxon>Multicrustacea</taxon>
        <taxon>Malacostraca</taxon>
        <taxon>Eumalacostraca</taxon>
        <taxon>Eucarida</taxon>
        <taxon>Decapoda</taxon>
        <taxon>Pleocyemata</taxon>
        <taxon>Brachyura</taxon>
        <taxon>Eubrachyura</taxon>
        <taxon>Portunoidea</taxon>
        <taxon>Portunidae</taxon>
        <taxon>Portuninae</taxon>
        <taxon>Portunus</taxon>
    </lineage>
</organism>
<keyword evidence="2" id="KW-1185">Reference proteome</keyword>
<reference evidence="1 2" key="1">
    <citation type="submission" date="2019-05" db="EMBL/GenBank/DDBJ databases">
        <title>Another draft genome of Portunus trituberculatus and its Hox gene families provides insights of decapod evolution.</title>
        <authorList>
            <person name="Jeong J.-H."/>
            <person name="Song I."/>
            <person name="Kim S."/>
            <person name="Choi T."/>
            <person name="Kim D."/>
            <person name="Ryu S."/>
            <person name="Kim W."/>
        </authorList>
    </citation>
    <scope>NUCLEOTIDE SEQUENCE [LARGE SCALE GENOMIC DNA]</scope>
    <source>
        <tissue evidence="1">Muscle</tissue>
    </source>
</reference>
<dbReference type="AlphaFoldDB" id="A0A5B7IJX4"/>
<comment type="caution">
    <text evidence="1">The sequence shown here is derived from an EMBL/GenBank/DDBJ whole genome shotgun (WGS) entry which is preliminary data.</text>
</comment>